<feature type="transmembrane region" description="Helical" evidence="2">
    <location>
        <begin position="128"/>
        <end position="150"/>
    </location>
</feature>
<evidence type="ECO:0000313" key="4">
    <source>
        <dbReference type="Proteomes" id="UP000271548"/>
    </source>
</evidence>
<organism evidence="3 4">
    <name type="scientific">Micromonospora musae</name>
    <dbReference type="NCBI Taxonomy" id="1894970"/>
    <lineage>
        <taxon>Bacteria</taxon>
        <taxon>Bacillati</taxon>
        <taxon>Actinomycetota</taxon>
        <taxon>Actinomycetes</taxon>
        <taxon>Micromonosporales</taxon>
        <taxon>Micromonosporaceae</taxon>
        <taxon>Micromonospora</taxon>
    </lineage>
</organism>
<feature type="compositionally biased region" description="Gly residues" evidence="1">
    <location>
        <begin position="71"/>
        <end position="82"/>
    </location>
</feature>
<feature type="region of interest" description="Disordered" evidence="1">
    <location>
        <begin position="1"/>
        <end position="112"/>
    </location>
</feature>
<comment type="caution">
    <text evidence="3">The sequence shown here is derived from an EMBL/GenBank/DDBJ whole genome shotgun (WGS) entry which is preliminary data.</text>
</comment>
<keyword evidence="2" id="KW-0812">Transmembrane</keyword>
<proteinExistence type="predicted"/>
<evidence type="ECO:0000313" key="3">
    <source>
        <dbReference type="EMBL" id="RKN23788.1"/>
    </source>
</evidence>
<evidence type="ECO:0008006" key="5">
    <source>
        <dbReference type="Google" id="ProtNLM"/>
    </source>
</evidence>
<evidence type="ECO:0000256" key="2">
    <source>
        <dbReference type="SAM" id="Phobius"/>
    </source>
</evidence>
<gene>
    <name evidence="3" type="ORF">D7147_01740</name>
</gene>
<dbReference type="Proteomes" id="UP000271548">
    <property type="component" value="Unassembled WGS sequence"/>
</dbReference>
<keyword evidence="4" id="KW-1185">Reference proteome</keyword>
<protein>
    <recommendedName>
        <fullName evidence="5">Translation initiation factor 2</fullName>
    </recommendedName>
</protein>
<sequence>MRPGRSVASCGRVRRALVASDGVTTPSGGSSPDDFWRRPPSGGEGLPDRATAPITGDGTPPAGGAAPGANVGPGGATYGGYTGPPPSTPPPAGWRPPIHLQPAAPRSLPPQDMAALDQAEQRAQRVTYSIGAVAAVVLVILVCLLCSRLLR</sequence>
<feature type="compositionally biased region" description="Low complexity" evidence="1">
    <location>
        <begin position="50"/>
        <end position="70"/>
    </location>
</feature>
<reference evidence="3 4" key="1">
    <citation type="submission" date="2018-09" db="EMBL/GenBank/DDBJ databases">
        <title>Micromonospora sp. nov. MS1-9, isolated from a root of Musa sp.</title>
        <authorList>
            <person name="Kuncharoen N."/>
            <person name="Kudo T."/>
            <person name="Ohkuma M."/>
            <person name="Yuki M."/>
            <person name="Tanasupawat S."/>
        </authorList>
    </citation>
    <scope>NUCLEOTIDE SEQUENCE [LARGE SCALE GENOMIC DNA]</scope>
    <source>
        <strain evidence="3 4">NGC1-4</strain>
    </source>
</reference>
<name>A0ABX9RIT3_9ACTN</name>
<dbReference type="EMBL" id="RAZS01000001">
    <property type="protein sequence ID" value="RKN23788.1"/>
    <property type="molecule type" value="Genomic_DNA"/>
</dbReference>
<accession>A0ABX9RIT3</accession>
<keyword evidence="2" id="KW-0472">Membrane</keyword>
<keyword evidence="2" id="KW-1133">Transmembrane helix</keyword>
<evidence type="ECO:0000256" key="1">
    <source>
        <dbReference type="SAM" id="MobiDB-lite"/>
    </source>
</evidence>
<feature type="compositionally biased region" description="Pro residues" evidence="1">
    <location>
        <begin position="83"/>
        <end position="94"/>
    </location>
</feature>